<dbReference type="RefSeq" id="WP_108954644.1">
    <property type="nucleotide sequence ID" value="NZ_BEVZ01000004.1"/>
</dbReference>
<dbReference type="InterPro" id="IPR001915">
    <property type="entry name" value="Peptidase_M48"/>
</dbReference>
<keyword evidence="16" id="KW-1185">Reference proteome</keyword>
<feature type="compositionally biased region" description="Basic residues" evidence="12">
    <location>
        <begin position="200"/>
        <end position="209"/>
    </location>
</feature>
<evidence type="ECO:0000256" key="6">
    <source>
        <dbReference type="ARBA" id="ARBA00022723"/>
    </source>
</evidence>
<dbReference type="Proteomes" id="UP001550850">
    <property type="component" value="Unassembled WGS sequence"/>
</dbReference>
<evidence type="ECO:0000259" key="14">
    <source>
        <dbReference type="Pfam" id="PF01435"/>
    </source>
</evidence>
<evidence type="ECO:0000256" key="5">
    <source>
        <dbReference type="ARBA" id="ARBA00022692"/>
    </source>
</evidence>
<evidence type="ECO:0000256" key="13">
    <source>
        <dbReference type="SAM" id="Phobius"/>
    </source>
</evidence>
<feature type="domain" description="Peptidase M48" evidence="14">
    <location>
        <begin position="82"/>
        <end position="346"/>
    </location>
</feature>
<comment type="caution">
    <text evidence="15">The sequence shown here is derived from an EMBL/GenBank/DDBJ whole genome shotgun (WGS) entry which is preliminary data.</text>
</comment>
<comment type="cofactor">
    <cofactor evidence="1">
        <name>Zn(2+)</name>
        <dbReference type="ChEBI" id="CHEBI:29105"/>
    </cofactor>
</comment>
<evidence type="ECO:0000256" key="4">
    <source>
        <dbReference type="ARBA" id="ARBA00022670"/>
    </source>
</evidence>
<keyword evidence="11 13" id="KW-0472">Membrane</keyword>
<keyword evidence="5 13" id="KW-0812">Transmembrane</keyword>
<reference evidence="15 16" key="1">
    <citation type="submission" date="2024-06" db="EMBL/GenBank/DDBJ databases">
        <title>The Natural Products Discovery Center: Release of the First 8490 Sequenced Strains for Exploring Actinobacteria Biosynthetic Diversity.</title>
        <authorList>
            <person name="Kalkreuter E."/>
            <person name="Kautsar S.A."/>
            <person name="Yang D."/>
            <person name="Bader C.D."/>
            <person name="Teijaro C.N."/>
            <person name="Fluegel L."/>
            <person name="Davis C.M."/>
            <person name="Simpson J.R."/>
            <person name="Lauterbach L."/>
            <person name="Steele A.D."/>
            <person name="Gui C."/>
            <person name="Meng S."/>
            <person name="Li G."/>
            <person name="Viehrig K."/>
            <person name="Ye F."/>
            <person name="Su P."/>
            <person name="Kiefer A.F."/>
            <person name="Nichols A."/>
            <person name="Cepeda A.J."/>
            <person name="Yan W."/>
            <person name="Fan B."/>
            <person name="Jiang Y."/>
            <person name="Adhikari A."/>
            <person name="Zheng C.-J."/>
            <person name="Schuster L."/>
            <person name="Cowan T.M."/>
            <person name="Smanski M.J."/>
            <person name="Chevrette M.G."/>
            <person name="De Carvalho L.P.S."/>
            <person name="Shen B."/>
        </authorList>
    </citation>
    <scope>NUCLEOTIDE SEQUENCE [LARGE SCALE GENOMIC DNA]</scope>
    <source>
        <strain evidence="15 16">NPDC038104</strain>
    </source>
</reference>
<evidence type="ECO:0000256" key="12">
    <source>
        <dbReference type="SAM" id="MobiDB-lite"/>
    </source>
</evidence>
<keyword evidence="9 13" id="KW-1133">Transmembrane helix</keyword>
<keyword evidence="7" id="KW-0378">Hydrolase</keyword>
<keyword evidence="3" id="KW-1003">Cell membrane</keyword>
<keyword evidence="10" id="KW-0482">Metalloprotease</keyword>
<dbReference type="InterPro" id="IPR050083">
    <property type="entry name" value="HtpX_protease"/>
</dbReference>
<accession>A0ABV2YEG3</accession>
<dbReference type="Gene3D" id="3.30.2010.10">
    <property type="entry name" value="Metalloproteases ('zincins'), catalytic domain"/>
    <property type="match status" value="1"/>
</dbReference>
<feature type="transmembrane region" description="Helical" evidence="13">
    <location>
        <begin position="45"/>
        <end position="62"/>
    </location>
</feature>
<dbReference type="EMBL" id="JBEZUR010000008">
    <property type="protein sequence ID" value="MEU3554122.1"/>
    <property type="molecule type" value="Genomic_DNA"/>
</dbReference>
<keyword evidence="6" id="KW-0479">Metal-binding</keyword>
<dbReference type="PANTHER" id="PTHR43221:SF1">
    <property type="entry name" value="PROTEASE HTPX"/>
    <property type="match status" value="1"/>
</dbReference>
<sequence>MSSTLRAVRALILLAGFQLLSLVLLGVLAAIDWAAVYAPSSVTTKVWLVSVVLAVPVVRGMFMLRLPDIEEPPGVPLTEEAEPRLWAMVRELAAAAGTRAPDTIILTAEVNASVMERPRLGGLLPGRRSLHLGLPLLTGLSEAQFRSVLAHEYGHYIGGDTRLGPIVARGRLQIRRTIAHFHEKADKKVAQERAEQEKKSARRVAKGKKAKEVDTTGAGATYRAMAKIYTWYGTFFLRASQSTARAEEFAADRSAARLAGRDATASALREIPVLSSAYDFYLESYATLGLDARTMPPHGAFFGGFGDLLTARELQLADMRAELPVQQLSPYDSHPPIGERVRAVEALPDDGRADDGRGSALGLFTDPRALAAALEPAVLAEELLGFRRAEDWPDVLRSGMTARLGELDTPLHRALAVYTKSAATLPALLQVIDEGHLWQLARRLPLSEEASAAQGRAFREFVRPSLEGILRTWVISELSKQGLLDWEFSWTQAATVVLPGGDPEAAGEALDAAVTAALADVPDTAPLRALLPPTPAETGTGTDIESV</sequence>
<dbReference type="Pfam" id="PF01435">
    <property type="entry name" value="Peptidase_M48"/>
    <property type="match status" value="1"/>
</dbReference>
<evidence type="ECO:0000256" key="3">
    <source>
        <dbReference type="ARBA" id="ARBA00022475"/>
    </source>
</evidence>
<evidence type="ECO:0000256" key="10">
    <source>
        <dbReference type="ARBA" id="ARBA00023049"/>
    </source>
</evidence>
<proteinExistence type="predicted"/>
<evidence type="ECO:0000256" key="11">
    <source>
        <dbReference type="ARBA" id="ARBA00023136"/>
    </source>
</evidence>
<protein>
    <submittedName>
        <fullName evidence="15">M48 family metallopeptidase</fullName>
    </submittedName>
</protein>
<evidence type="ECO:0000313" key="15">
    <source>
        <dbReference type="EMBL" id="MEU3554122.1"/>
    </source>
</evidence>
<dbReference type="PANTHER" id="PTHR43221">
    <property type="entry name" value="PROTEASE HTPX"/>
    <property type="match status" value="1"/>
</dbReference>
<evidence type="ECO:0000256" key="7">
    <source>
        <dbReference type="ARBA" id="ARBA00022801"/>
    </source>
</evidence>
<comment type="subcellular location">
    <subcellularLocation>
        <location evidence="2">Cell membrane</location>
        <topology evidence="2">Multi-pass membrane protein</topology>
    </subcellularLocation>
</comment>
<keyword evidence="4" id="KW-0645">Protease</keyword>
<evidence type="ECO:0000256" key="8">
    <source>
        <dbReference type="ARBA" id="ARBA00022833"/>
    </source>
</evidence>
<evidence type="ECO:0000256" key="9">
    <source>
        <dbReference type="ARBA" id="ARBA00022989"/>
    </source>
</evidence>
<organism evidence="15 16">
    <name type="scientific">Streptomyces fragilis</name>
    <dbReference type="NCBI Taxonomy" id="67301"/>
    <lineage>
        <taxon>Bacteria</taxon>
        <taxon>Bacillati</taxon>
        <taxon>Actinomycetota</taxon>
        <taxon>Actinomycetes</taxon>
        <taxon>Kitasatosporales</taxon>
        <taxon>Streptomycetaceae</taxon>
        <taxon>Streptomyces</taxon>
    </lineage>
</organism>
<evidence type="ECO:0000256" key="1">
    <source>
        <dbReference type="ARBA" id="ARBA00001947"/>
    </source>
</evidence>
<keyword evidence="8" id="KW-0862">Zinc</keyword>
<feature type="region of interest" description="Disordered" evidence="12">
    <location>
        <begin position="191"/>
        <end position="210"/>
    </location>
</feature>
<gene>
    <name evidence="15" type="ORF">AB0E65_07865</name>
</gene>
<evidence type="ECO:0000256" key="2">
    <source>
        <dbReference type="ARBA" id="ARBA00004651"/>
    </source>
</evidence>
<dbReference type="CDD" id="cd07328">
    <property type="entry name" value="M48_Ste24p_like"/>
    <property type="match status" value="1"/>
</dbReference>
<name>A0ABV2YEG3_9ACTN</name>
<evidence type="ECO:0000313" key="16">
    <source>
        <dbReference type="Proteomes" id="UP001550850"/>
    </source>
</evidence>